<dbReference type="PANTHER" id="PTHR11795">
    <property type="entry name" value="BRANCHED-CHAIN AMINO ACID TRANSPORT SYSTEM PERMEASE PROTEIN LIVH"/>
    <property type="match status" value="1"/>
</dbReference>
<feature type="transmembrane region" description="Helical" evidence="9">
    <location>
        <begin position="265"/>
        <end position="284"/>
    </location>
</feature>
<dbReference type="EMBL" id="CP002417">
    <property type="protein sequence ID" value="ADU37986.1"/>
    <property type="molecule type" value="Genomic_DNA"/>
</dbReference>
<dbReference type="GO" id="GO:0022857">
    <property type="term" value="F:transmembrane transporter activity"/>
    <property type="evidence" value="ECO:0007669"/>
    <property type="project" value="InterPro"/>
</dbReference>
<keyword evidence="3" id="KW-1003">Cell membrane</keyword>
<evidence type="ECO:0000256" key="4">
    <source>
        <dbReference type="ARBA" id="ARBA00022692"/>
    </source>
</evidence>
<proteinExistence type="inferred from homology"/>
<organism evidence="10 11">
    <name type="scientific">Variovorax paradoxus (strain EPS)</name>
    <dbReference type="NCBI Taxonomy" id="595537"/>
    <lineage>
        <taxon>Bacteria</taxon>
        <taxon>Pseudomonadati</taxon>
        <taxon>Pseudomonadota</taxon>
        <taxon>Betaproteobacteria</taxon>
        <taxon>Burkholderiales</taxon>
        <taxon>Comamonadaceae</taxon>
        <taxon>Variovorax</taxon>
    </lineage>
</organism>
<dbReference type="eggNOG" id="COG0559">
    <property type="taxonomic scope" value="Bacteria"/>
</dbReference>
<name>E6V1Y3_VARPE</name>
<dbReference type="OrthoDB" id="8888656at2"/>
<evidence type="ECO:0000313" key="10">
    <source>
        <dbReference type="EMBL" id="ADU37986.1"/>
    </source>
</evidence>
<evidence type="ECO:0000313" key="11">
    <source>
        <dbReference type="Proteomes" id="UP000008917"/>
    </source>
</evidence>
<evidence type="ECO:0000256" key="2">
    <source>
        <dbReference type="ARBA" id="ARBA00022448"/>
    </source>
</evidence>
<evidence type="ECO:0000256" key="1">
    <source>
        <dbReference type="ARBA" id="ARBA00004651"/>
    </source>
</evidence>
<dbReference type="PANTHER" id="PTHR11795:SF442">
    <property type="entry name" value="ABC TRANSPORTER ATP-BINDING PROTEIN"/>
    <property type="match status" value="1"/>
</dbReference>
<feature type="transmembrane region" description="Helical" evidence="9">
    <location>
        <begin position="148"/>
        <end position="167"/>
    </location>
</feature>
<comment type="similarity">
    <text evidence="8">Belongs to the binding-protein-dependent transport system permease family. LivHM subfamily.</text>
</comment>
<feature type="transmembrane region" description="Helical" evidence="9">
    <location>
        <begin position="231"/>
        <end position="258"/>
    </location>
</feature>
<dbReference type="STRING" id="595537.Varpa_3805"/>
<protein>
    <submittedName>
        <fullName evidence="10">Inner-membrane translocator</fullName>
    </submittedName>
</protein>
<sequence>MSTLLTILIDGLIYGAWLFLVAAGLTLIFGVMKVLNIAHGNLYAIGAYVAATAMGYWFADRPPSFAAFAIQLGTAVVAGTALGLALDRGVLRRLRGRDEVSLALATYALLLVLDDVIQFVWGTSAYPASAPYGLLGSSEINGLRFNNYEFVLLAAAAAVGLLLWWLLQRTHTGRCLAAIIRDPEMSAAMGINVERLYLATFMLGAVLAALGGALTAPMIQVAPGLGAEVIVVTFAVIVIGGMGSIPGAAVGALVVGLARAATIHLFPFAEVFIVYAVMALVLAVRPEGLFPQAALRKI</sequence>
<evidence type="ECO:0000256" key="8">
    <source>
        <dbReference type="ARBA" id="ARBA00037998"/>
    </source>
</evidence>
<accession>E6V1Y3</accession>
<feature type="transmembrane region" description="Helical" evidence="9">
    <location>
        <begin position="12"/>
        <end position="35"/>
    </location>
</feature>
<dbReference type="InterPro" id="IPR052157">
    <property type="entry name" value="BCAA_transport_permease"/>
</dbReference>
<dbReference type="Proteomes" id="UP000008917">
    <property type="component" value="Chromosome"/>
</dbReference>
<reference evidence="11" key="1">
    <citation type="submission" date="2010-12" db="EMBL/GenBank/DDBJ databases">
        <title>Complete sequence of Variovorax paradoxus EPS.</title>
        <authorList>
            <consortium name="US DOE Joint Genome Institute"/>
            <person name="Lucas S."/>
            <person name="Copeland A."/>
            <person name="Lapidus A."/>
            <person name="Cheng J.-F."/>
            <person name="Goodwin L."/>
            <person name="Pitluck S."/>
            <person name="Teshima H."/>
            <person name="Detter J.C."/>
            <person name="Han C."/>
            <person name="Tapia R."/>
            <person name="Land M."/>
            <person name="Hauser L."/>
            <person name="Kyrpides N."/>
            <person name="Ivanova N."/>
            <person name="Ovchinnikova G."/>
            <person name="Orwin P."/>
            <person name="Han J.-I.G."/>
            <person name="Woyke T."/>
        </authorList>
    </citation>
    <scope>NUCLEOTIDE SEQUENCE [LARGE SCALE GENOMIC DNA]</scope>
    <source>
        <strain evidence="11">EPS</strain>
    </source>
</reference>
<evidence type="ECO:0000256" key="3">
    <source>
        <dbReference type="ARBA" id="ARBA00022475"/>
    </source>
</evidence>
<reference evidence="10 11" key="2">
    <citation type="journal article" date="2013" name="Genome Announc.">
        <title>Genome of the Root-Associated Plant Growth-Promoting Bacterium Variovorax paradoxus Strain EPS.</title>
        <authorList>
            <person name="Han J.I."/>
            <person name="Spain J.C."/>
            <person name="Leadbetter J.R."/>
            <person name="Ovchinnikova G."/>
            <person name="Goodwin L.A."/>
            <person name="Han C.S."/>
            <person name="Woyke T."/>
            <person name="Davenport K.W."/>
            <person name="Orwin P.M."/>
        </authorList>
    </citation>
    <scope>NUCLEOTIDE SEQUENCE [LARGE SCALE GENOMIC DNA]</scope>
    <source>
        <strain evidence="10 11">EPS</strain>
    </source>
</reference>
<keyword evidence="4 9" id="KW-0812">Transmembrane</keyword>
<dbReference type="RefSeq" id="WP_013542209.1">
    <property type="nucleotide sequence ID" value="NC_014931.1"/>
</dbReference>
<dbReference type="AlphaFoldDB" id="E6V1Y3"/>
<dbReference type="KEGG" id="vpe:Varpa_3805"/>
<dbReference type="HOGENOM" id="CLU_039929_2_1_4"/>
<gene>
    <name evidence="10" type="ordered locus">Varpa_3805</name>
</gene>
<keyword evidence="2" id="KW-0813">Transport</keyword>
<keyword evidence="7 9" id="KW-0472">Membrane</keyword>
<feature type="transmembrane region" description="Helical" evidence="9">
    <location>
        <begin position="107"/>
        <end position="128"/>
    </location>
</feature>
<dbReference type="CDD" id="cd06582">
    <property type="entry name" value="TM_PBP1_LivH_like"/>
    <property type="match status" value="1"/>
</dbReference>
<evidence type="ECO:0000256" key="9">
    <source>
        <dbReference type="SAM" id="Phobius"/>
    </source>
</evidence>
<keyword evidence="6 9" id="KW-1133">Transmembrane helix</keyword>
<feature type="transmembrane region" description="Helical" evidence="9">
    <location>
        <begin position="42"/>
        <end position="59"/>
    </location>
</feature>
<dbReference type="GO" id="GO:0005886">
    <property type="term" value="C:plasma membrane"/>
    <property type="evidence" value="ECO:0007669"/>
    <property type="project" value="UniProtKB-SubCell"/>
</dbReference>
<feature type="transmembrane region" description="Helical" evidence="9">
    <location>
        <begin position="196"/>
        <end position="219"/>
    </location>
</feature>
<evidence type="ECO:0000256" key="6">
    <source>
        <dbReference type="ARBA" id="ARBA00022989"/>
    </source>
</evidence>
<evidence type="ECO:0000256" key="5">
    <source>
        <dbReference type="ARBA" id="ARBA00022970"/>
    </source>
</evidence>
<keyword evidence="5" id="KW-0029">Amino-acid transport</keyword>
<dbReference type="GO" id="GO:0006865">
    <property type="term" value="P:amino acid transport"/>
    <property type="evidence" value="ECO:0007669"/>
    <property type="project" value="UniProtKB-KW"/>
</dbReference>
<feature type="transmembrane region" description="Helical" evidence="9">
    <location>
        <begin position="65"/>
        <end position="86"/>
    </location>
</feature>
<evidence type="ECO:0000256" key="7">
    <source>
        <dbReference type="ARBA" id="ARBA00023136"/>
    </source>
</evidence>
<dbReference type="Pfam" id="PF02653">
    <property type="entry name" value="BPD_transp_2"/>
    <property type="match status" value="1"/>
</dbReference>
<comment type="subcellular location">
    <subcellularLocation>
        <location evidence="1">Cell membrane</location>
        <topology evidence="1">Multi-pass membrane protein</topology>
    </subcellularLocation>
</comment>
<dbReference type="InterPro" id="IPR001851">
    <property type="entry name" value="ABC_transp_permease"/>
</dbReference>